<comment type="catalytic activity">
    <reaction evidence="1">
        <text>Preferential cleavage of bonds with hydrophobic residues in P1'. Also 3-Asn-|-Gln-4 and 8-Gly-|-Ser-9 bonds in insulin B chain.</text>
        <dbReference type="EC" id="3.4.24.39"/>
    </reaction>
</comment>
<keyword evidence="7 15" id="KW-0732">Signal</keyword>
<dbReference type="PROSITE" id="PS51257">
    <property type="entry name" value="PROKAR_LIPOPROTEIN"/>
    <property type="match status" value="1"/>
</dbReference>
<dbReference type="Proteomes" id="UP000326924">
    <property type="component" value="Unassembled WGS sequence"/>
</dbReference>
<keyword evidence="14" id="KW-1133">Transmembrane helix</keyword>
<feature type="signal peptide" evidence="15">
    <location>
        <begin position="1"/>
        <end position="18"/>
    </location>
</feature>
<dbReference type="PANTHER" id="PTHR37016">
    <property type="match status" value="1"/>
</dbReference>
<keyword evidence="5" id="KW-0165">Cleavage on pair of basic residues</keyword>
<proteinExistence type="inferred from homology"/>
<keyword evidence="14" id="KW-0472">Membrane</keyword>
<evidence type="ECO:0000256" key="8">
    <source>
        <dbReference type="ARBA" id="ARBA00022801"/>
    </source>
</evidence>
<evidence type="ECO:0000256" key="2">
    <source>
        <dbReference type="ARBA" id="ARBA00010279"/>
    </source>
</evidence>
<evidence type="ECO:0000256" key="1">
    <source>
        <dbReference type="ARBA" id="ARBA00001187"/>
    </source>
</evidence>
<dbReference type="PANTHER" id="PTHR37016:SF3">
    <property type="entry name" value="NEUTRAL PROTEASE 2-RELATED"/>
    <property type="match status" value="1"/>
</dbReference>
<dbReference type="EMBL" id="VXIS01000001">
    <property type="protein sequence ID" value="KAA8915042.1"/>
    <property type="molecule type" value="Genomic_DNA"/>
</dbReference>
<gene>
    <name evidence="16" type="ORF">FN846DRAFT_885576</name>
</gene>
<comment type="cofactor">
    <cofactor evidence="13">
        <name>Zn(2+)</name>
        <dbReference type="ChEBI" id="CHEBI:29105"/>
    </cofactor>
    <text evidence="13">Binds 1 zinc ion per subunit.</text>
</comment>
<dbReference type="GO" id="GO:0004222">
    <property type="term" value="F:metalloendopeptidase activity"/>
    <property type="evidence" value="ECO:0007669"/>
    <property type="project" value="InterPro"/>
</dbReference>
<dbReference type="OrthoDB" id="412874at2759"/>
<keyword evidence="11" id="KW-0865">Zymogen</keyword>
<keyword evidence="4" id="KW-0645">Protease</keyword>
<evidence type="ECO:0000256" key="10">
    <source>
        <dbReference type="ARBA" id="ARBA00023049"/>
    </source>
</evidence>
<keyword evidence="8" id="KW-0378">Hydrolase</keyword>
<comment type="caution">
    <text evidence="16">The sequence shown here is derived from an EMBL/GenBank/DDBJ whole genome shotgun (WGS) entry which is preliminary data.</text>
</comment>
<feature type="transmembrane region" description="Helical" evidence="14">
    <location>
        <begin position="259"/>
        <end position="282"/>
    </location>
</feature>
<reference evidence="16 17" key="1">
    <citation type="submission" date="2019-09" db="EMBL/GenBank/DDBJ databases">
        <title>Draft genome of the ectomycorrhizal ascomycete Sphaerosporella brunnea.</title>
        <authorList>
            <consortium name="DOE Joint Genome Institute"/>
            <person name="Benucci G.M."/>
            <person name="Marozzi G."/>
            <person name="Antonielli L."/>
            <person name="Sanchez S."/>
            <person name="Marco P."/>
            <person name="Wang X."/>
            <person name="Falini L.B."/>
            <person name="Barry K."/>
            <person name="Haridas S."/>
            <person name="Lipzen A."/>
            <person name="Labutti K."/>
            <person name="Grigoriev I.V."/>
            <person name="Murat C."/>
            <person name="Martin F."/>
            <person name="Albertini E."/>
            <person name="Donnini D."/>
            <person name="Bonito G."/>
        </authorList>
    </citation>
    <scope>NUCLEOTIDE SEQUENCE [LARGE SCALE GENOMIC DNA]</scope>
    <source>
        <strain evidence="16 17">Sb_GMNB300</strain>
    </source>
</reference>
<evidence type="ECO:0000313" key="17">
    <source>
        <dbReference type="Proteomes" id="UP000326924"/>
    </source>
</evidence>
<dbReference type="GO" id="GO:0006508">
    <property type="term" value="P:proteolysis"/>
    <property type="evidence" value="ECO:0007669"/>
    <property type="project" value="UniProtKB-KW"/>
</dbReference>
<evidence type="ECO:0000313" key="16">
    <source>
        <dbReference type="EMBL" id="KAA8915042.1"/>
    </source>
</evidence>
<comment type="similarity">
    <text evidence="2">Belongs to the peptidase M35 family.</text>
</comment>
<evidence type="ECO:0000256" key="15">
    <source>
        <dbReference type="SAM" id="SignalP"/>
    </source>
</evidence>
<dbReference type="GO" id="GO:0046872">
    <property type="term" value="F:metal ion binding"/>
    <property type="evidence" value="ECO:0007669"/>
    <property type="project" value="UniProtKB-KW"/>
</dbReference>
<feature type="binding site" evidence="13">
    <location>
        <position position="209"/>
    </location>
    <ligand>
        <name>Zn(2+)</name>
        <dbReference type="ChEBI" id="CHEBI:29105"/>
        <note>catalytic</note>
    </ligand>
</feature>
<dbReference type="InterPro" id="IPR024079">
    <property type="entry name" value="MetalloPept_cat_dom_sf"/>
</dbReference>
<evidence type="ECO:0000256" key="13">
    <source>
        <dbReference type="PIRSR" id="PIRSR601384-2"/>
    </source>
</evidence>
<evidence type="ECO:0000256" key="7">
    <source>
        <dbReference type="ARBA" id="ARBA00022729"/>
    </source>
</evidence>
<evidence type="ECO:0000256" key="6">
    <source>
        <dbReference type="ARBA" id="ARBA00022723"/>
    </source>
</evidence>
<evidence type="ECO:0000256" key="5">
    <source>
        <dbReference type="ARBA" id="ARBA00022685"/>
    </source>
</evidence>
<dbReference type="Pfam" id="PF02102">
    <property type="entry name" value="Peptidase_M35"/>
    <property type="match status" value="1"/>
</dbReference>
<evidence type="ECO:0000256" key="12">
    <source>
        <dbReference type="PIRSR" id="PIRSR601384-1"/>
    </source>
</evidence>
<feature type="binding site" evidence="13">
    <location>
        <position position="199"/>
    </location>
    <ligand>
        <name>Zn(2+)</name>
        <dbReference type="ChEBI" id="CHEBI:29105"/>
        <note>catalytic</note>
    </ligand>
</feature>
<feature type="chain" id="PRO_5023907465" description="deuterolysin" evidence="15">
    <location>
        <begin position="19"/>
        <end position="285"/>
    </location>
</feature>
<feature type="binding site" evidence="13">
    <location>
        <position position="203"/>
    </location>
    <ligand>
        <name>Zn(2+)</name>
        <dbReference type="ChEBI" id="CHEBI:29105"/>
        <note>catalytic</note>
    </ligand>
</feature>
<sequence>MPNKSLLLWTLQVLSASACVVVVPGNATLNLGPVTSIPHSRALASIDRESKGICAQERFGCSHQRLETLQKALEAVIQRAEWAAHRVLDDDDGLFQRIFKTTHPEQKQAVSHRFLKVAALARRGVNTPGHAENPYYFCREGCEREQWQASYCVKRGCPLTRCHQPEGLQLTQLLQCDPWWLQADESSCGKYDKADTLLHELTHLIGCHDHAYGLESLRLNQDQAFNNADSYESLAYLYWKCNGDRAGKECSPANRSAFVPWWCSGGVFVLFGWWSFAWRIIFEIL</sequence>
<dbReference type="Gene3D" id="3.40.390.10">
    <property type="entry name" value="Collagenase (Catalytic Domain)"/>
    <property type="match status" value="1"/>
</dbReference>
<dbReference type="AlphaFoldDB" id="A0A5J5FC34"/>
<dbReference type="EC" id="3.4.24.39" evidence="3"/>
<keyword evidence="17" id="KW-1185">Reference proteome</keyword>
<evidence type="ECO:0000256" key="4">
    <source>
        <dbReference type="ARBA" id="ARBA00022670"/>
    </source>
</evidence>
<evidence type="ECO:0000256" key="3">
    <source>
        <dbReference type="ARBA" id="ARBA00012431"/>
    </source>
</evidence>
<protein>
    <recommendedName>
        <fullName evidence="3">deuterolysin</fullName>
        <ecNumber evidence="3">3.4.24.39</ecNumber>
    </recommendedName>
</protein>
<evidence type="ECO:0000256" key="14">
    <source>
        <dbReference type="SAM" id="Phobius"/>
    </source>
</evidence>
<accession>A0A5J5FC34</accession>
<evidence type="ECO:0000256" key="9">
    <source>
        <dbReference type="ARBA" id="ARBA00022833"/>
    </source>
</evidence>
<evidence type="ECO:0000256" key="11">
    <source>
        <dbReference type="ARBA" id="ARBA00023145"/>
    </source>
</evidence>
<keyword evidence="14" id="KW-0812">Transmembrane</keyword>
<keyword evidence="9 13" id="KW-0862">Zinc</keyword>
<dbReference type="SUPFAM" id="SSF55486">
    <property type="entry name" value="Metalloproteases ('zincins'), catalytic domain"/>
    <property type="match status" value="1"/>
</dbReference>
<feature type="active site" evidence="12">
    <location>
        <position position="200"/>
    </location>
</feature>
<dbReference type="InParanoid" id="A0A5J5FC34"/>
<organism evidence="16 17">
    <name type="scientific">Sphaerosporella brunnea</name>
    <dbReference type="NCBI Taxonomy" id="1250544"/>
    <lineage>
        <taxon>Eukaryota</taxon>
        <taxon>Fungi</taxon>
        <taxon>Dikarya</taxon>
        <taxon>Ascomycota</taxon>
        <taxon>Pezizomycotina</taxon>
        <taxon>Pezizomycetes</taxon>
        <taxon>Pezizales</taxon>
        <taxon>Pyronemataceae</taxon>
        <taxon>Sphaerosporella</taxon>
    </lineage>
</organism>
<name>A0A5J5FC34_9PEZI</name>
<dbReference type="InterPro" id="IPR050414">
    <property type="entry name" value="Fungal_M35_metalloproteases"/>
</dbReference>
<keyword evidence="10" id="KW-0482">Metalloprotease</keyword>
<dbReference type="InterPro" id="IPR001384">
    <property type="entry name" value="Peptidase_M35"/>
</dbReference>
<keyword evidence="6 13" id="KW-0479">Metal-binding</keyword>